<sequence>MDSSKFSIAPQIFYLRACILRRFILLNLAFITLLMSTTACGNRNRAAERLAEGTKEAQKFDSNLTFKNITLEQANEKGQLLWKVNAEEAVYAKDKKTATIQKPRGELFQDGQTVFKIEAARSEIKEDGKSILMRGQITATDVRDGSVLKGKELEWKPAEDVLIIRDGFTGDHKQVQLAAKEGRFLTRARRVDVMGQIVAQVKEPTMQMRGEKLSWEIQNQKLKSDRPLQVDRYENKQLTDQGSAEQTEVDLKAKVVNLRQNARIALKQSGTQITGNALNWNIDQKTLVASEPVTIVNSAQQVRLTANQAEMQIDQQVATLTGNVQGVGEKNGSRLSANRVVWYLITQQFQANGNVSYQQSNPPFSIAGPQASGKLDDQQVAVQGSQEGRVELQITPQGAGR</sequence>
<dbReference type="GO" id="GO:0030288">
    <property type="term" value="C:outer membrane-bounded periplasmic space"/>
    <property type="evidence" value="ECO:0007669"/>
    <property type="project" value="TreeGrafter"/>
</dbReference>
<keyword evidence="3 7" id="KW-0812">Transmembrane</keyword>
<keyword evidence="1" id="KW-1003">Cell membrane</keyword>
<dbReference type="NCBIfam" id="TIGR04409">
    <property type="entry name" value="LptC_YrbK"/>
    <property type="match status" value="1"/>
</dbReference>
<evidence type="ECO:0000313" key="8">
    <source>
        <dbReference type="EMBL" id="WNZ46283.1"/>
    </source>
</evidence>
<dbReference type="InterPro" id="IPR026265">
    <property type="entry name" value="LptC"/>
</dbReference>
<dbReference type="AlphaFoldDB" id="A0AA97AP02"/>
<evidence type="ECO:0000256" key="3">
    <source>
        <dbReference type="ARBA" id="ARBA00022692"/>
    </source>
</evidence>
<evidence type="ECO:0000256" key="6">
    <source>
        <dbReference type="SAM" id="MobiDB-lite"/>
    </source>
</evidence>
<gene>
    <name evidence="8" type="primary">lptC</name>
    <name evidence="8" type="ORF">Q2T42_00330</name>
</gene>
<organism evidence="8">
    <name type="scientific">Leptolyngbya boryana CZ1</name>
    <dbReference type="NCBI Taxonomy" id="3060204"/>
    <lineage>
        <taxon>Bacteria</taxon>
        <taxon>Bacillati</taxon>
        <taxon>Cyanobacteriota</taxon>
        <taxon>Cyanophyceae</taxon>
        <taxon>Leptolyngbyales</taxon>
        <taxon>Leptolyngbyaceae</taxon>
        <taxon>Leptolyngbya group</taxon>
        <taxon>Leptolyngbya</taxon>
    </lineage>
</organism>
<dbReference type="PANTHER" id="PTHR37481">
    <property type="entry name" value="LIPOPOLYSACCHARIDE EXPORT SYSTEM PROTEIN LPTC"/>
    <property type="match status" value="1"/>
</dbReference>
<feature type="region of interest" description="Disordered" evidence="6">
    <location>
        <begin position="360"/>
        <end position="401"/>
    </location>
</feature>
<keyword evidence="5 7" id="KW-0472">Membrane</keyword>
<dbReference type="GO" id="GO:0005886">
    <property type="term" value="C:plasma membrane"/>
    <property type="evidence" value="ECO:0007669"/>
    <property type="project" value="InterPro"/>
</dbReference>
<proteinExistence type="predicted"/>
<dbReference type="InterPro" id="IPR052363">
    <property type="entry name" value="LPS_export_LptC"/>
</dbReference>
<dbReference type="GO" id="GO:0017089">
    <property type="term" value="F:glycolipid transfer activity"/>
    <property type="evidence" value="ECO:0007669"/>
    <property type="project" value="TreeGrafter"/>
</dbReference>
<evidence type="ECO:0000256" key="2">
    <source>
        <dbReference type="ARBA" id="ARBA00022519"/>
    </source>
</evidence>
<keyword evidence="2" id="KW-0997">Cell inner membrane</keyword>
<dbReference type="PANTHER" id="PTHR37481:SF1">
    <property type="entry name" value="LIPOPOLYSACCHARIDE EXPORT SYSTEM PROTEIN LPTC"/>
    <property type="match status" value="1"/>
</dbReference>
<evidence type="ECO:0000256" key="1">
    <source>
        <dbReference type="ARBA" id="ARBA00022475"/>
    </source>
</evidence>
<name>A0AA97AP02_LEPBY</name>
<evidence type="ECO:0000256" key="7">
    <source>
        <dbReference type="SAM" id="Phobius"/>
    </source>
</evidence>
<dbReference type="Gene3D" id="2.60.450.10">
    <property type="entry name" value="Lipopolysaccharide (LPS) transport protein A like domain"/>
    <property type="match status" value="2"/>
</dbReference>
<keyword evidence="4 7" id="KW-1133">Transmembrane helix</keyword>
<accession>A0AA97AP02</accession>
<dbReference type="Pfam" id="PF06835">
    <property type="entry name" value="LptC"/>
    <property type="match status" value="2"/>
</dbReference>
<dbReference type="RefSeq" id="WP_316427492.1">
    <property type="nucleotide sequence ID" value="NZ_CP130144.1"/>
</dbReference>
<dbReference type="GO" id="GO:0015221">
    <property type="term" value="F:lipopolysaccharide transmembrane transporter activity"/>
    <property type="evidence" value="ECO:0007669"/>
    <property type="project" value="InterPro"/>
</dbReference>
<evidence type="ECO:0000256" key="5">
    <source>
        <dbReference type="ARBA" id="ARBA00023136"/>
    </source>
</evidence>
<protein>
    <submittedName>
        <fullName evidence="8">LPS export ABC transporter periplasmic protein LptC</fullName>
    </submittedName>
</protein>
<reference evidence="8" key="1">
    <citation type="journal article" date="2023" name="Plants (Basel)">
        <title>Genomic Analysis of Leptolyngbya boryana CZ1 Reveals Efficient Carbon Fixation Modules.</title>
        <authorList>
            <person name="Bai X."/>
            <person name="Wang H."/>
            <person name="Cheng W."/>
            <person name="Wang J."/>
            <person name="Ma M."/>
            <person name="Hu H."/>
            <person name="Song Z."/>
            <person name="Ma H."/>
            <person name="Fan Y."/>
            <person name="Du C."/>
            <person name="Xu J."/>
        </authorList>
    </citation>
    <scope>NUCLEOTIDE SEQUENCE</scope>
    <source>
        <strain evidence="8">CZ1</strain>
    </source>
</reference>
<dbReference type="EMBL" id="CP130144">
    <property type="protein sequence ID" value="WNZ46283.1"/>
    <property type="molecule type" value="Genomic_DNA"/>
</dbReference>
<reference evidence="8" key="2">
    <citation type="submission" date="2023-07" db="EMBL/GenBank/DDBJ databases">
        <authorList>
            <person name="Bai X.-H."/>
            <person name="Wang H.-H."/>
            <person name="Wang J."/>
            <person name="Ma M.-Y."/>
            <person name="Hu H.-H."/>
            <person name="Song Z.-L."/>
            <person name="Ma H.-G."/>
            <person name="Fan Y."/>
            <person name="Du C.-Y."/>
            <person name="Xu J.-C."/>
        </authorList>
    </citation>
    <scope>NUCLEOTIDE SEQUENCE</scope>
    <source>
        <strain evidence="8">CZ1</strain>
    </source>
</reference>
<evidence type="ECO:0000256" key="4">
    <source>
        <dbReference type="ARBA" id="ARBA00022989"/>
    </source>
</evidence>
<dbReference type="InterPro" id="IPR010664">
    <property type="entry name" value="LipoPS_assembly_LptC-rel"/>
</dbReference>
<feature type="transmembrane region" description="Helical" evidence="7">
    <location>
        <begin position="12"/>
        <end position="35"/>
    </location>
</feature>